<sequence length="434" mass="48033">MNQRDRQILQIALPSIISNITVPLLGMIDVAIVGHMGSAVYIGAVAVGSMIFNLVYWLFGFLRMGSSGLTAQALGRRDLPEVGRLLLRSMAIALGIAFVLLVLQVPLRLMMFWLIGPTADVQPSATTYFYIVVWGAPASLGLFSLSGWYIGMQNTRIPMLISITQNVINILVSLLLVYGFGMKIEGVALGTVIAQYAGFLMAVGLFFRYYGRLRCYLVLQGTFVRTAMSRFFHVNRDIFLRTLCLVLVNLFFTSAGARHGAVILSVNTVMMQLYLFFSYFMDGFAYAGEALGGRYYGAGNKLVFRETVRHLFGWAVLMTVFFTLLYMVGGQAIVGILTDEPQVLATSYDYLWWVWLIPTAGAAAFIWDGLFIGMTATRGMLVSSLVSALLFFVIYGLTAGILKNHGLWLAMVVYLLMRGVIQTIWYSTKASMAS</sequence>
<evidence type="ECO:0000313" key="7">
    <source>
        <dbReference type="EMBL" id="SEV96575.1"/>
    </source>
</evidence>
<feature type="transmembrane region" description="Helical" evidence="6">
    <location>
        <begin position="187"/>
        <end position="207"/>
    </location>
</feature>
<gene>
    <name evidence="7" type="ORF">SAMN04487850_0999</name>
</gene>
<evidence type="ECO:0000256" key="5">
    <source>
        <dbReference type="ARBA" id="ARBA00023136"/>
    </source>
</evidence>
<name>A0A1I0N6P5_9BACT</name>
<comment type="similarity">
    <text evidence="2">Belongs to the multi antimicrobial extrusion (MATE) (TC 2.A.66.1) family.</text>
</comment>
<comment type="subcellular location">
    <subcellularLocation>
        <location evidence="1">Membrane</location>
        <topology evidence="1">Multi-pass membrane protein</topology>
    </subcellularLocation>
</comment>
<keyword evidence="3 6" id="KW-0812">Transmembrane</keyword>
<keyword evidence="8" id="KW-1185">Reference proteome</keyword>
<evidence type="ECO:0000256" key="1">
    <source>
        <dbReference type="ARBA" id="ARBA00004141"/>
    </source>
</evidence>
<dbReference type="PANTHER" id="PTHR42893">
    <property type="entry name" value="PROTEIN DETOXIFICATION 44, CHLOROPLASTIC-RELATED"/>
    <property type="match status" value="1"/>
</dbReference>
<feature type="transmembrane region" description="Helical" evidence="6">
    <location>
        <begin position="407"/>
        <end position="426"/>
    </location>
</feature>
<reference evidence="7 8" key="1">
    <citation type="submission" date="2016-10" db="EMBL/GenBank/DDBJ databases">
        <authorList>
            <person name="de Groot N.N."/>
        </authorList>
    </citation>
    <scope>NUCLEOTIDE SEQUENCE [LARGE SCALE GENOMIC DNA]</scope>
    <source>
        <strain evidence="7 8">TC2-24</strain>
    </source>
</reference>
<feature type="transmembrane region" description="Helical" evidence="6">
    <location>
        <begin position="85"/>
        <end position="107"/>
    </location>
</feature>
<dbReference type="EMBL" id="FOIQ01000002">
    <property type="protein sequence ID" value="SEV96575.1"/>
    <property type="molecule type" value="Genomic_DNA"/>
</dbReference>
<dbReference type="GO" id="GO:0005886">
    <property type="term" value="C:plasma membrane"/>
    <property type="evidence" value="ECO:0007669"/>
    <property type="project" value="TreeGrafter"/>
</dbReference>
<feature type="transmembrane region" description="Helical" evidence="6">
    <location>
        <begin position="157"/>
        <end position="181"/>
    </location>
</feature>
<dbReference type="Pfam" id="PF01554">
    <property type="entry name" value="MatE"/>
    <property type="match status" value="2"/>
</dbReference>
<feature type="transmembrane region" description="Helical" evidence="6">
    <location>
        <begin position="350"/>
        <end position="367"/>
    </location>
</feature>
<feature type="transmembrane region" description="Helical" evidence="6">
    <location>
        <begin position="311"/>
        <end position="338"/>
    </location>
</feature>
<proteinExistence type="inferred from homology"/>
<dbReference type="InterPro" id="IPR002528">
    <property type="entry name" value="MATE_fam"/>
</dbReference>
<feature type="transmembrane region" description="Helical" evidence="6">
    <location>
        <begin position="39"/>
        <end position="64"/>
    </location>
</feature>
<protein>
    <submittedName>
        <fullName evidence="7">Multidrug resistance protein, MATE family</fullName>
    </submittedName>
</protein>
<keyword evidence="5 6" id="KW-0472">Membrane</keyword>
<dbReference type="CDD" id="cd13136">
    <property type="entry name" value="MATE_DinF_like"/>
    <property type="match status" value="1"/>
</dbReference>
<accession>A0A1I0N6P5</accession>
<dbReference type="InterPro" id="IPR044644">
    <property type="entry name" value="DinF-like"/>
</dbReference>
<evidence type="ECO:0000313" key="8">
    <source>
        <dbReference type="Proteomes" id="UP000199373"/>
    </source>
</evidence>
<feature type="transmembrane region" description="Helical" evidence="6">
    <location>
        <begin position="12"/>
        <end position="33"/>
    </location>
</feature>
<evidence type="ECO:0000256" key="2">
    <source>
        <dbReference type="ARBA" id="ARBA00010199"/>
    </source>
</evidence>
<dbReference type="AlphaFoldDB" id="A0A1I0N6P5"/>
<dbReference type="NCBIfam" id="TIGR00797">
    <property type="entry name" value="matE"/>
    <property type="match status" value="1"/>
</dbReference>
<dbReference type="GO" id="GO:0015297">
    <property type="term" value="F:antiporter activity"/>
    <property type="evidence" value="ECO:0007669"/>
    <property type="project" value="InterPro"/>
</dbReference>
<dbReference type="Proteomes" id="UP000199373">
    <property type="component" value="Unassembled WGS sequence"/>
</dbReference>
<feature type="transmembrane region" description="Helical" evidence="6">
    <location>
        <begin position="127"/>
        <end position="150"/>
    </location>
</feature>
<organism evidence="7 8">
    <name type="scientific">Prevotella aff. ruminicola Tc2-24</name>
    <dbReference type="NCBI Taxonomy" id="81582"/>
    <lineage>
        <taxon>Bacteria</taxon>
        <taxon>Pseudomonadati</taxon>
        <taxon>Bacteroidota</taxon>
        <taxon>Bacteroidia</taxon>
        <taxon>Bacteroidales</taxon>
        <taxon>Prevotellaceae</taxon>
        <taxon>Prevotella</taxon>
    </lineage>
</organism>
<evidence type="ECO:0000256" key="6">
    <source>
        <dbReference type="SAM" id="Phobius"/>
    </source>
</evidence>
<keyword evidence="4 6" id="KW-1133">Transmembrane helix</keyword>
<evidence type="ECO:0000256" key="4">
    <source>
        <dbReference type="ARBA" id="ARBA00022989"/>
    </source>
</evidence>
<evidence type="ECO:0000256" key="3">
    <source>
        <dbReference type="ARBA" id="ARBA00022692"/>
    </source>
</evidence>
<dbReference type="RefSeq" id="WP_091915104.1">
    <property type="nucleotide sequence ID" value="NZ_FOIQ01000002.1"/>
</dbReference>
<dbReference type="PANTHER" id="PTHR42893:SF46">
    <property type="entry name" value="PROTEIN DETOXIFICATION 44, CHLOROPLASTIC"/>
    <property type="match status" value="1"/>
</dbReference>
<dbReference type="GO" id="GO:0042910">
    <property type="term" value="F:xenobiotic transmembrane transporter activity"/>
    <property type="evidence" value="ECO:0007669"/>
    <property type="project" value="InterPro"/>
</dbReference>
<feature type="transmembrane region" description="Helical" evidence="6">
    <location>
        <begin position="379"/>
        <end position="401"/>
    </location>
</feature>
<feature type="transmembrane region" description="Helical" evidence="6">
    <location>
        <begin position="269"/>
        <end position="291"/>
    </location>
</feature>
<feature type="transmembrane region" description="Helical" evidence="6">
    <location>
        <begin position="238"/>
        <end position="257"/>
    </location>
</feature>